<dbReference type="RefSeq" id="WP_190706033.1">
    <property type="nucleotide sequence ID" value="NZ_JAMPKX010000008.1"/>
</dbReference>
<proteinExistence type="predicted"/>
<evidence type="ECO:0000313" key="2">
    <source>
        <dbReference type="EMBL" id="MEP0948563.1"/>
    </source>
</evidence>
<dbReference type="InterPro" id="IPR021139">
    <property type="entry name" value="NYN"/>
</dbReference>
<gene>
    <name evidence="2" type="ORF">NC992_16885</name>
</gene>
<protein>
    <submittedName>
        <fullName evidence="2">NYN domain-containing protein</fullName>
    </submittedName>
</protein>
<name>A0ABV0K762_9CYAN</name>
<dbReference type="EMBL" id="JAMPKX010000008">
    <property type="protein sequence ID" value="MEP0948563.1"/>
    <property type="molecule type" value="Genomic_DNA"/>
</dbReference>
<keyword evidence="3" id="KW-1185">Reference proteome</keyword>
<accession>A0ABV0K762</accession>
<evidence type="ECO:0000259" key="1">
    <source>
        <dbReference type="Pfam" id="PF01936"/>
    </source>
</evidence>
<dbReference type="Proteomes" id="UP001482513">
    <property type="component" value="Unassembled WGS sequence"/>
</dbReference>
<dbReference type="Pfam" id="PF01936">
    <property type="entry name" value="NYN"/>
    <property type="match status" value="1"/>
</dbReference>
<organism evidence="2 3">
    <name type="scientific">Leptolyngbya subtilissima DQ-A4</name>
    <dbReference type="NCBI Taxonomy" id="2933933"/>
    <lineage>
        <taxon>Bacteria</taxon>
        <taxon>Bacillati</taxon>
        <taxon>Cyanobacteriota</taxon>
        <taxon>Cyanophyceae</taxon>
        <taxon>Leptolyngbyales</taxon>
        <taxon>Leptolyngbyaceae</taxon>
        <taxon>Leptolyngbya group</taxon>
        <taxon>Leptolyngbya</taxon>
    </lineage>
</organism>
<evidence type="ECO:0000313" key="3">
    <source>
        <dbReference type="Proteomes" id="UP001482513"/>
    </source>
</evidence>
<reference evidence="2 3" key="1">
    <citation type="submission" date="2022-04" db="EMBL/GenBank/DDBJ databases">
        <title>Positive selection, recombination, and allopatry shape intraspecific diversity of widespread and dominant cyanobacteria.</title>
        <authorList>
            <person name="Wei J."/>
            <person name="Shu W."/>
            <person name="Hu C."/>
        </authorList>
    </citation>
    <scope>NUCLEOTIDE SEQUENCE [LARGE SCALE GENOMIC DNA]</scope>
    <source>
        <strain evidence="2 3">DQ-A4</strain>
    </source>
</reference>
<comment type="caution">
    <text evidence="2">The sequence shown here is derived from an EMBL/GenBank/DDBJ whole genome shotgun (WGS) entry which is preliminary data.</text>
</comment>
<feature type="domain" description="NYN" evidence="1">
    <location>
        <begin position="121"/>
        <end position="229"/>
    </location>
</feature>
<sequence>MTRSPEPPTPKHCEKIARFLHAALLRTQQQRPDLLTEAGGVWLQATSAEAQVAKLTALLEQQPDLPMPIVERILAKLLIPDFQGSKPYSQILQRVQQLAIAALPSEPIQPESAHIPYVGLLLVDAENMNPPEALEAFLQTVGRYPIRHRLAFGNWRRLGRRDRDLYRRGYQMVHVPSGKNSADIKMAVDTSLITFQTPSIREVFICSTDTDLLHLGYALLNLGVSVHCVRHRDDGWFEVLNLAQQTTQKVYFDASEGADSALELAHQVTKVPTLAETARSLKQLLTQAHEDDPDQPITMDRLGKLFRDRHHLSANEALQANSGYKTLGQFLKFHTAFVLSPLPNSKQIAVTLKTVANDTPPPEPAVAIAIPQPEGFLGSEGAMEAVAMPPPITDAHSLEQALITLLWRLSSGQADSQIQLSVLAAYFAHIYQESMSAALKRIGEPKGLPKFLAKCRSLKVQQQGQDWRIALACVS</sequence>